<protein>
    <submittedName>
        <fullName evidence="1">Uncharacterized protein</fullName>
    </submittedName>
</protein>
<geneLocation type="plasmid" evidence="2">
    <name>pne1b</name>
</geneLocation>
<dbReference type="EMBL" id="CP024770">
    <property type="protein sequence ID" value="QGY33073.1"/>
    <property type="molecule type" value="Genomic_DNA"/>
</dbReference>
<gene>
    <name evidence="1" type="ORF">CUN67_29580</name>
</gene>
<keyword evidence="1" id="KW-0614">Plasmid</keyword>
<dbReference type="Proteomes" id="UP000502005">
    <property type="component" value="Plasmid pNE1B"/>
</dbReference>
<evidence type="ECO:0000313" key="2">
    <source>
        <dbReference type="Proteomes" id="UP000502005"/>
    </source>
</evidence>
<name>A0A6B9GB28_PANCY</name>
<reference evidence="1 2" key="1">
    <citation type="submission" date="2017-11" db="EMBL/GenBank/DDBJ databases">
        <title>Genome sequence of Pantoea cypripedii NE1.</title>
        <authorList>
            <person name="Nascimento F.X."/>
        </authorList>
    </citation>
    <scope>NUCLEOTIDE SEQUENCE [LARGE SCALE GENOMIC DNA]</scope>
    <source>
        <strain evidence="1 2">NE1</strain>
        <plasmid evidence="2">pne1b</plasmid>
    </source>
</reference>
<dbReference type="AlphaFoldDB" id="A0A6B9GB28"/>
<proteinExistence type="predicted"/>
<evidence type="ECO:0000313" key="1">
    <source>
        <dbReference type="EMBL" id="QGY33073.1"/>
    </source>
</evidence>
<accession>A0A6B9GB28</accession>
<dbReference type="RefSeq" id="WP_208719154.1">
    <property type="nucleotide sequence ID" value="NZ_CP024770.1"/>
</dbReference>
<sequence>MNTHNIKTATTESSKTWVENHFDTQLAVRTNAQVLLEKIEGDLMVLSAFDSLGIEIAEVDDILTTLHIAARHVACMIENGEITTPVIYALATSVQTLAQKVCCDAWKCGFEGLPPLEELRADALHQRERIRNLIAESKRSFQIEVDGRMEYLEDDLRYGTFFRDSAITLGGADSIPEAMNRIRAMKT</sequence>
<organism evidence="1 2">
    <name type="scientific">Pantoea cypripedii</name>
    <name type="common">Pectobacterium cypripedii</name>
    <name type="synonym">Erwinia cypripedii</name>
    <dbReference type="NCBI Taxonomy" id="55209"/>
    <lineage>
        <taxon>Bacteria</taxon>
        <taxon>Pseudomonadati</taxon>
        <taxon>Pseudomonadota</taxon>
        <taxon>Gammaproteobacteria</taxon>
        <taxon>Enterobacterales</taxon>
        <taxon>Erwiniaceae</taxon>
        <taxon>Pantoea</taxon>
    </lineage>
</organism>